<sequence>MDCAACWPTPLALRACSSGSTVSSRAWVEDSAVGTNEEDRIVVAALLGQPRQQVLQRFDLEKAQEV</sequence>
<dbReference type="RefSeq" id="WP_191225046.1">
    <property type="nucleotide sequence ID" value="NZ_JAAQTN010000077.1"/>
</dbReference>
<name>A0AAW4Z196_9GAMM</name>
<protein>
    <submittedName>
        <fullName evidence="1">Uncharacterized protein</fullName>
    </submittedName>
</protein>
<gene>
    <name evidence="1" type="ORF">HOP61_21795</name>
</gene>
<comment type="caution">
    <text evidence="1">The sequence shown here is derived from an EMBL/GenBank/DDBJ whole genome shotgun (WGS) entry which is preliminary data.</text>
</comment>
<reference evidence="1" key="1">
    <citation type="submission" date="2020-05" db="EMBL/GenBank/DDBJ databases">
        <authorList>
            <person name="Wang L."/>
            <person name="Shao Z."/>
        </authorList>
    </citation>
    <scope>NUCLEOTIDE SEQUENCE</scope>
    <source>
        <strain evidence="1">MCCC 1A05776</strain>
    </source>
</reference>
<organism evidence="1 2">
    <name type="scientific">Billgrantia desiderata</name>
    <dbReference type="NCBI Taxonomy" id="52021"/>
    <lineage>
        <taxon>Bacteria</taxon>
        <taxon>Pseudomonadati</taxon>
        <taxon>Pseudomonadota</taxon>
        <taxon>Gammaproteobacteria</taxon>
        <taxon>Oceanospirillales</taxon>
        <taxon>Halomonadaceae</taxon>
        <taxon>Billgrantia</taxon>
    </lineage>
</organism>
<dbReference type="EMBL" id="JABFTS010000026">
    <property type="protein sequence ID" value="MCE8053922.1"/>
    <property type="molecule type" value="Genomic_DNA"/>
</dbReference>
<evidence type="ECO:0000313" key="1">
    <source>
        <dbReference type="EMBL" id="MCE8053922.1"/>
    </source>
</evidence>
<proteinExistence type="predicted"/>
<reference evidence="1" key="2">
    <citation type="journal article" date="2021" name="Front. Microbiol.">
        <title>Aerobic Denitrification and Heterotrophic Sulfur Oxidation in the Genus Halomonas Revealed by Six Novel Species Characterizations and Genome-Based Analysis.</title>
        <authorList>
            <person name="Wang L."/>
            <person name="Shao Z."/>
        </authorList>
    </citation>
    <scope>NUCLEOTIDE SEQUENCE</scope>
    <source>
        <strain evidence="1">MCCC 1A05776</strain>
    </source>
</reference>
<dbReference type="AlphaFoldDB" id="A0AAW4Z196"/>
<dbReference type="Proteomes" id="UP001320178">
    <property type="component" value="Unassembled WGS sequence"/>
</dbReference>
<evidence type="ECO:0000313" key="2">
    <source>
        <dbReference type="Proteomes" id="UP001320178"/>
    </source>
</evidence>
<accession>A0AAW4Z196</accession>